<protein>
    <submittedName>
        <fullName evidence="2">Uncharacterized protein</fullName>
    </submittedName>
</protein>
<gene>
    <name evidence="2" type="ORF">FTOL_06872</name>
</gene>
<sequence>MASITCRVVDPAFVGIQGIYAVLNCKDLHGNTVVRYESFSNDDGNIQYWFQLVSDDSKHEPQPEIVDARQFPEVSMTFLPGIRESYFPWNSIHMELGLTGDGQHEFVLLLHAHSASYQLEHVITTPYQAQMEWEGAFRDQEMITIDADPTRSPSPLQLPSPIITPQARLATQAIRGIKRKLNPDEEESGSSYKRAAKRRGVASRSKKGTGQRMTPESDEDWMHSN</sequence>
<feature type="region of interest" description="Disordered" evidence="1">
    <location>
        <begin position="177"/>
        <end position="225"/>
    </location>
</feature>
<dbReference type="AlphaFoldDB" id="A0AAE8MAP0"/>
<reference evidence="2" key="1">
    <citation type="submission" date="2018-03" db="EMBL/GenBank/DDBJ databases">
        <authorList>
            <person name="Guldener U."/>
        </authorList>
    </citation>
    <scope>NUCLEOTIDE SEQUENCE</scope>
</reference>
<evidence type="ECO:0000256" key="1">
    <source>
        <dbReference type="SAM" id="MobiDB-lite"/>
    </source>
</evidence>
<feature type="compositionally biased region" description="Basic residues" evidence="1">
    <location>
        <begin position="194"/>
        <end position="209"/>
    </location>
</feature>
<dbReference type="Proteomes" id="UP001187734">
    <property type="component" value="Unassembled WGS sequence"/>
</dbReference>
<organism evidence="2 3">
    <name type="scientific">Fusarium torulosum</name>
    <dbReference type="NCBI Taxonomy" id="33205"/>
    <lineage>
        <taxon>Eukaryota</taxon>
        <taxon>Fungi</taxon>
        <taxon>Dikarya</taxon>
        <taxon>Ascomycota</taxon>
        <taxon>Pezizomycotina</taxon>
        <taxon>Sordariomycetes</taxon>
        <taxon>Hypocreomycetidae</taxon>
        <taxon>Hypocreales</taxon>
        <taxon>Nectriaceae</taxon>
        <taxon>Fusarium</taxon>
    </lineage>
</organism>
<evidence type="ECO:0000313" key="3">
    <source>
        <dbReference type="Proteomes" id="UP001187734"/>
    </source>
</evidence>
<accession>A0AAE8MAP0</accession>
<evidence type="ECO:0000313" key="2">
    <source>
        <dbReference type="EMBL" id="SPJ78483.1"/>
    </source>
</evidence>
<proteinExistence type="predicted"/>
<dbReference type="EMBL" id="ONZP01000231">
    <property type="protein sequence ID" value="SPJ78483.1"/>
    <property type="molecule type" value="Genomic_DNA"/>
</dbReference>
<keyword evidence="3" id="KW-1185">Reference proteome</keyword>
<name>A0AAE8MAP0_9HYPO</name>
<comment type="caution">
    <text evidence="2">The sequence shown here is derived from an EMBL/GenBank/DDBJ whole genome shotgun (WGS) entry which is preliminary data.</text>
</comment>